<dbReference type="InterPro" id="IPR015815">
    <property type="entry name" value="HIBADH-related"/>
</dbReference>
<dbReference type="SUPFAM" id="SSF51735">
    <property type="entry name" value="NAD(P)-binding Rossmann-fold domains"/>
    <property type="match status" value="1"/>
</dbReference>
<evidence type="ECO:0000256" key="1">
    <source>
        <dbReference type="ARBA" id="ARBA00007598"/>
    </source>
</evidence>
<dbReference type="InterPro" id="IPR051265">
    <property type="entry name" value="HIBADH-related_NP60_sf"/>
</dbReference>
<dbReference type="Gene3D" id="1.10.1040.10">
    <property type="entry name" value="N-(1-d-carboxylethyl)-l-norvaline Dehydrogenase, domain 2"/>
    <property type="match status" value="1"/>
</dbReference>
<dbReference type="PANTHER" id="PTHR43580:SF3">
    <property type="entry name" value="6-PHOSPHOGLUCONATE DEHYDROGENASE FAMILY PROTEIN (AFU_ORTHOLOGUE AFUA_2G11600)"/>
    <property type="match status" value="1"/>
</dbReference>
<dbReference type="GO" id="GO:0050661">
    <property type="term" value="F:NADP binding"/>
    <property type="evidence" value="ECO:0007669"/>
    <property type="project" value="InterPro"/>
</dbReference>
<gene>
    <name evidence="5" type="ORF">BDV96DRAFT_558007</name>
</gene>
<organism evidence="5 6">
    <name type="scientific">Lophiotrema nucula</name>
    <dbReference type="NCBI Taxonomy" id="690887"/>
    <lineage>
        <taxon>Eukaryota</taxon>
        <taxon>Fungi</taxon>
        <taxon>Dikarya</taxon>
        <taxon>Ascomycota</taxon>
        <taxon>Pezizomycotina</taxon>
        <taxon>Dothideomycetes</taxon>
        <taxon>Pleosporomycetidae</taxon>
        <taxon>Pleosporales</taxon>
        <taxon>Lophiotremataceae</taxon>
        <taxon>Lophiotrema</taxon>
    </lineage>
</organism>
<evidence type="ECO:0000313" key="6">
    <source>
        <dbReference type="Proteomes" id="UP000799770"/>
    </source>
</evidence>
<dbReference type="AlphaFoldDB" id="A0A6A5YLX7"/>
<sequence length="301" mass="32025">MTPKIAFLGMGAMGRAMTKNLVKNGKLDEPLILWNRTHIRAVEHSEQIRNSAAIESLEDAVSTADIVWSCLSTEKVVIELFDTILQQDVRGKLFVESSSITPEATNSLAARVGNAGAEFVGMPVFGDAGLANAAILTCVPAGLKDSVDKVLPFLKGVIARSVINLSDEQPGSASHLKMIGNVMIMQMIELTAEAHVLAEKTGLKNELLHQAISTIFPGSCAMYSGKMISGEYHRQPLAQIDPARAIAASILDLAKTSGASLKGYDIASKHLDAVRSHVGEGGNISGIYGAVRLESGLLYEN</sequence>
<dbReference type="EMBL" id="ML977355">
    <property type="protein sequence ID" value="KAF2107337.1"/>
    <property type="molecule type" value="Genomic_DNA"/>
</dbReference>
<dbReference type="InterPro" id="IPR008927">
    <property type="entry name" value="6-PGluconate_DH-like_C_sf"/>
</dbReference>
<dbReference type="PIRSF" id="PIRSF000103">
    <property type="entry name" value="HIBADH"/>
    <property type="match status" value="1"/>
</dbReference>
<dbReference type="InterPro" id="IPR013328">
    <property type="entry name" value="6PGD_dom2"/>
</dbReference>
<evidence type="ECO:0000256" key="2">
    <source>
        <dbReference type="ARBA" id="ARBA00023002"/>
    </source>
</evidence>
<dbReference type="Proteomes" id="UP000799770">
    <property type="component" value="Unassembled WGS sequence"/>
</dbReference>
<keyword evidence="2" id="KW-0560">Oxidoreductase</keyword>
<dbReference type="PANTHER" id="PTHR43580">
    <property type="entry name" value="OXIDOREDUCTASE GLYR1-RELATED"/>
    <property type="match status" value="1"/>
</dbReference>
<accession>A0A6A5YLX7</accession>
<dbReference type="Gene3D" id="3.40.50.720">
    <property type="entry name" value="NAD(P)-binding Rossmann-like Domain"/>
    <property type="match status" value="1"/>
</dbReference>
<reference evidence="5" key="1">
    <citation type="journal article" date="2020" name="Stud. Mycol.">
        <title>101 Dothideomycetes genomes: a test case for predicting lifestyles and emergence of pathogens.</title>
        <authorList>
            <person name="Haridas S."/>
            <person name="Albert R."/>
            <person name="Binder M."/>
            <person name="Bloem J."/>
            <person name="Labutti K."/>
            <person name="Salamov A."/>
            <person name="Andreopoulos B."/>
            <person name="Baker S."/>
            <person name="Barry K."/>
            <person name="Bills G."/>
            <person name="Bluhm B."/>
            <person name="Cannon C."/>
            <person name="Castanera R."/>
            <person name="Culley D."/>
            <person name="Daum C."/>
            <person name="Ezra D."/>
            <person name="Gonzalez J."/>
            <person name="Henrissat B."/>
            <person name="Kuo A."/>
            <person name="Liang C."/>
            <person name="Lipzen A."/>
            <person name="Lutzoni F."/>
            <person name="Magnuson J."/>
            <person name="Mondo S."/>
            <person name="Nolan M."/>
            <person name="Ohm R."/>
            <person name="Pangilinan J."/>
            <person name="Park H.-J."/>
            <person name="Ramirez L."/>
            <person name="Alfaro M."/>
            <person name="Sun H."/>
            <person name="Tritt A."/>
            <person name="Yoshinaga Y."/>
            <person name="Zwiers L.-H."/>
            <person name="Turgeon B."/>
            <person name="Goodwin S."/>
            <person name="Spatafora J."/>
            <person name="Crous P."/>
            <person name="Grigoriev I."/>
        </authorList>
    </citation>
    <scope>NUCLEOTIDE SEQUENCE</scope>
    <source>
        <strain evidence="5">CBS 627.86</strain>
    </source>
</reference>
<proteinExistence type="inferred from homology"/>
<dbReference type="OrthoDB" id="435038at2759"/>
<comment type="similarity">
    <text evidence="1">Belongs to the HIBADH-related family. NP60 subfamily.</text>
</comment>
<name>A0A6A5YLX7_9PLEO</name>
<feature type="domain" description="6-phosphogluconate dehydrogenase NADP-binding" evidence="4">
    <location>
        <begin position="4"/>
        <end position="157"/>
    </location>
</feature>
<feature type="active site" evidence="3">
    <location>
        <position position="177"/>
    </location>
</feature>
<keyword evidence="6" id="KW-1185">Reference proteome</keyword>
<dbReference type="GO" id="GO:0016491">
    <property type="term" value="F:oxidoreductase activity"/>
    <property type="evidence" value="ECO:0007669"/>
    <property type="project" value="UniProtKB-KW"/>
</dbReference>
<evidence type="ECO:0000256" key="3">
    <source>
        <dbReference type="PIRSR" id="PIRSR000103-1"/>
    </source>
</evidence>
<dbReference type="Pfam" id="PF03446">
    <property type="entry name" value="NAD_binding_2"/>
    <property type="match status" value="1"/>
</dbReference>
<dbReference type="InterPro" id="IPR006115">
    <property type="entry name" value="6PGDH_NADP-bd"/>
</dbReference>
<evidence type="ECO:0000313" key="5">
    <source>
        <dbReference type="EMBL" id="KAF2107337.1"/>
    </source>
</evidence>
<protein>
    <submittedName>
        <fullName evidence="5">6-phosphogluconate dehydrogenase-like protein</fullName>
    </submittedName>
</protein>
<dbReference type="InterPro" id="IPR036291">
    <property type="entry name" value="NAD(P)-bd_dom_sf"/>
</dbReference>
<evidence type="ECO:0000259" key="4">
    <source>
        <dbReference type="Pfam" id="PF03446"/>
    </source>
</evidence>
<dbReference type="SUPFAM" id="SSF48179">
    <property type="entry name" value="6-phosphogluconate dehydrogenase C-terminal domain-like"/>
    <property type="match status" value="1"/>
</dbReference>